<keyword evidence="1" id="KW-0472">Membrane</keyword>
<feature type="transmembrane region" description="Helical" evidence="1">
    <location>
        <begin position="20"/>
        <end position="43"/>
    </location>
</feature>
<evidence type="ECO:0000313" key="2">
    <source>
        <dbReference type="EMBL" id="PPE04060.1"/>
    </source>
</evidence>
<dbReference type="RefSeq" id="WP_165780681.1">
    <property type="nucleotide sequence ID" value="NZ_PHHC01000079.1"/>
</dbReference>
<reference evidence="2 3" key="1">
    <citation type="submission" date="2017-11" db="EMBL/GenBank/DDBJ databases">
        <title>Comparative genomic analysis of Holospora spp., intranuclear symbionts of paramecia.</title>
        <authorList>
            <person name="Garushyants S.K."/>
            <person name="Beliavskaya A."/>
            <person name="Malko D.B."/>
            <person name="Logacheva M.D."/>
            <person name="Rautian M.S."/>
            <person name="Gelfand M.S."/>
        </authorList>
    </citation>
    <scope>NUCLEOTIDE SEQUENCE [LARGE SCALE GENOMIC DNA]</scope>
    <source>
        <strain evidence="3">02AZ16</strain>
    </source>
</reference>
<evidence type="ECO:0000256" key="1">
    <source>
        <dbReference type="SAM" id="Phobius"/>
    </source>
</evidence>
<keyword evidence="1" id="KW-0812">Transmembrane</keyword>
<sequence length="52" mass="5871">MGFTLGLIELLTGSLEVLTFWVKKIFLTNISAYVLILLTLIPLRNNGLTLHR</sequence>
<keyword evidence="3" id="KW-1185">Reference proteome</keyword>
<comment type="caution">
    <text evidence="2">The sequence shown here is derived from an EMBL/GenBank/DDBJ whole genome shotgun (WGS) entry which is preliminary data.</text>
</comment>
<evidence type="ECO:0000313" key="3">
    <source>
        <dbReference type="Proteomes" id="UP000239425"/>
    </source>
</evidence>
<keyword evidence="1" id="KW-1133">Transmembrane helix</keyword>
<dbReference type="EMBL" id="PHHC01000079">
    <property type="protein sequence ID" value="PPE04060.1"/>
    <property type="molecule type" value="Genomic_DNA"/>
</dbReference>
<organism evidence="2 3">
    <name type="scientific">Holospora curviuscula</name>
    <dbReference type="NCBI Taxonomy" id="1082868"/>
    <lineage>
        <taxon>Bacteria</taxon>
        <taxon>Pseudomonadati</taxon>
        <taxon>Pseudomonadota</taxon>
        <taxon>Alphaproteobacteria</taxon>
        <taxon>Holosporales</taxon>
        <taxon>Holosporaceae</taxon>
        <taxon>Holospora</taxon>
    </lineage>
</organism>
<name>A0A2S5R9T7_9PROT</name>
<accession>A0A2S5R9T7</accession>
<gene>
    <name evidence="2" type="ORF">HCUR_00595</name>
</gene>
<dbReference type="Proteomes" id="UP000239425">
    <property type="component" value="Unassembled WGS sequence"/>
</dbReference>
<proteinExistence type="predicted"/>
<protein>
    <submittedName>
        <fullName evidence="2">Uncharacterized protein</fullName>
    </submittedName>
</protein>
<dbReference type="AlphaFoldDB" id="A0A2S5R9T7"/>